<feature type="transmembrane region" description="Helical" evidence="16">
    <location>
        <begin position="120"/>
        <end position="138"/>
    </location>
</feature>
<feature type="active site" description="4-aspartylphosphate intermediate" evidence="13">
    <location>
        <position position="444"/>
    </location>
</feature>
<proteinExistence type="inferred from homology"/>
<evidence type="ECO:0000256" key="1">
    <source>
        <dbReference type="ARBA" id="ARBA00004141"/>
    </source>
</evidence>
<dbReference type="GO" id="GO:0000287">
    <property type="term" value="F:magnesium ion binding"/>
    <property type="evidence" value="ECO:0007669"/>
    <property type="project" value="UniProtKB-UniRule"/>
</dbReference>
<evidence type="ECO:0000256" key="6">
    <source>
        <dbReference type="ARBA" id="ARBA00022741"/>
    </source>
</evidence>
<protein>
    <recommendedName>
        <fullName evidence="16">Phospholipid-transporting ATPase</fullName>
        <ecNumber evidence="16">7.6.2.1</ecNumber>
    </recommendedName>
</protein>
<dbReference type="InterPro" id="IPR001757">
    <property type="entry name" value="P_typ_ATPase"/>
</dbReference>
<dbReference type="GO" id="GO:0005524">
    <property type="term" value="F:ATP binding"/>
    <property type="evidence" value="ECO:0007669"/>
    <property type="project" value="UniProtKB-UniRule"/>
</dbReference>
<keyword evidence="9 16" id="KW-1278">Translocase</keyword>
<feature type="binding site" evidence="14">
    <location>
        <position position="718"/>
    </location>
    <ligand>
        <name>ATP</name>
        <dbReference type="ChEBI" id="CHEBI:30616"/>
    </ligand>
</feature>
<keyword evidence="10 16" id="KW-1133">Transmembrane helix</keyword>
<dbReference type="InterPro" id="IPR008250">
    <property type="entry name" value="ATPase_P-typ_transduc_dom_A_sf"/>
</dbReference>
<feature type="binding site" evidence="15">
    <location>
        <position position="845"/>
    </location>
    <ligand>
        <name>Mg(2+)</name>
        <dbReference type="ChEBI" id="CHEBI:18420"/>
    </ligand>
</feature>
<evidence type="ECO:0000256" key="12">
    <source>
        <dbReference type="ARBA" id="ARBA00034036"/>
    </source>
</evidence>
<dbReference type="InterPro" id="IPR032630">
    <property type="entry name" value="P_typ_ATPase_c"/>
</dbReference>
<accession>A0AB34IVF9</accession>
<dbReference type="SFLD" id="SFLDF00027">
    <property type="entry name" value="p-type_atpase"/>
    <property type="match status" value="1"/>
</dbReference>
<evidence type="ECO:0000313" key="20">
    <source>
        <dbReference type="EMBL" id="KAL1507094.1"/>
    </source>
</evidence>
<feature type="domain" description="P-type ATPase A" evidence="17">
    <location>
        <begin position="158"/>
        <end position="218"/>
    </location>
</feature>
<dbReference type="InterPro" id="IPR036412">
    <property type="entry name" value="HAD-like_sf"/>
</dbReference>
<feature type="transmembrane region" description="Helical" evidence="16">
    <location>
        <begin position="987"/>
        <end position="1009"/>
    </location>
</feature>
<reference evidence="20 21" key="1">
    <citation type="journal article" date="2024" name="Science">
        <title>Giant polyketide synthase enzymes in the biosynthesis of giant marine polyether toxins.</title>
        <authorList>
            <person name="Fallon T.R."/>
            <person name="Shende V.V."/>
            <person name="Wierzbicki I.H."/>
            <person name="Pendleton A.L."/>
            <person name="Watervoot N.F."/>
            <person name="Auber R.P."/>
            <person name="Gonzalez D.J."/>
            <person name="Wisecaver J.H."/>
            <person name="Moore B.S."/>
        </authorList>
    </citation>
    <scope>NUCLEOTIDE SEQUENCE [LARGE SCALE GENOMIC DNA]</scope>
    <source>
        <strain evidence="20 21">12B1</strain>
    </source>
</reference>
<dbReference type="GO" id="GO:0016887">
    <property type="term" value="F:ATP hydrolysis activity"/>
    <property type="evidence" value="ECO:0007669"/>
    <property type="project" value="InterPro"/>
</dbReference>
<feature type="binding site" evidence="14">
    <location>
        <position position="844"/>
    </location>
    <ligand>
        <name>ATP</name>
        <dbReference type="ChEBI" id="CHEBI:30616"/>
    </ligand>
</feature>
<dbReference type="InterPro" id="IPR023299">
    <property type="entry name" value="ATPase_P-typ_cyto_dom_N"/>
</dbReference>
<evidence type="ECO:0000256" key="16">
    <source>
        <dbReference type="RuleBase" id="RU362033"/>
    </source>
</evidence>
<keyword evidence="21" id="KW-1185">Reference proteome</keyword>
<dbReference type="PRINTS" id="PR00119">
    <property type="entry name" value="CATATPASE"/>
</dbReference>
<feature type="binding site" evidence="14">
    <location>
        <position position="444"/>
    </location>
    <ligand>
        <name>ATP</name>
        <dbReference type="ChEBI" id="CHEBI:30616"/>
    </ligand>
</feature>
<feature type="binding site" evidence="14">
    <location>
        <position position="446"/>
    </location>
    <ligand>
        <name>ATP</name>
        <dbReference type="ChEBI" id="CHEBI:30616"/>
    </ligand>
</feature>
<feature type="binding site" evidence="15">
    <location>
        <position position="446"/>
    </location>
    <ligand>
        <name>Mg(2+)</name>
        <dbReference type="ChEBI" id="CHEBI:18420"/>
    </ligand>
</feature>
<keyword evidence="7 14" id="KW-0067">ATP-binding</keyword>
<dbReference type="EMBL" id="JBGBPQ010000018">
    <property type="protein sequence ID" value="KAL1507094.1"/>
    <property type="molecule type" value="Genomic_DNA"/>
</dbReference>
<dbReference type="GO" id="GO:0140326">
    <property type="term" value="F:ATPase-coupled intramembrane lipid transporter activity"/>
    <property type="evidence" value="ECO:0007669"/>
    <property type="project" value="UniProtKB-EC"/>
</dbReference>
<dbReference type="GO" id="GO:0045332">
    <property type="term" value="P:phospholipid translocation"/>
    <property type="evidence" value="ECO:0007669"/>
    <property type="project" value="TreeGrafter"/>
</dbReference>
<dbReference type="Proteomes" id="UP001515480">
    <property type="component" value="Unassembled WGS sequence"/>
</dbReference>
<dbReference type="InterPro" id="IPR044492">
    <property type="entry name" value="P_typ_ATPase_HD_dom"/>
</dbReference>
<feature type="binding site" evidence="14">
    <location>
        <position position="445"/>
    </location>
    <ligand>
        <name>ATP</name>
        <dbReference type="ChEBI" id="CHEBI:30616"/>
    </ligand>
</feature>
<dbReference type="Pfam" id="PF00702">
    <property type="entry name" value="Hydrolase"/>
    <property type="match status" value="1"/>
</dbReference>
<evidence type="ECO:0000256" key="7">
    <source>
        <dbReference type="ARBA" id="ARBA00022840"/>
    </source>
</evidence>
<evidence type="ECO:0000259" key="19">
    <source>
        <dbReference type="Pfam" id="PF16212"/>
    </source>
</evidence>
<evidence type="ECO:0000256" key="9">
    <source>
        <dbReference type="ARBA" id="ARBA00022967"/>
    </source>
</evidence>
<feature type="transmembrane region" description="Helical" evidence="16">
    <location>
        <begin position="934"/>
        <end position="952"/>
    </location>
</feature>
<dbReference type="NCBIfam" id="TIGR01652">
    <property type="entry name" value="ATPase-Plipid"/>
    <property type="match status" value="1"/>
</dbReference>
<dbReference type="PROSITE" id="PS00154">
    <property type="entry name" value="ATPASE_E1_E2"/>
    <property type="match status" value="1"/>
</dbReference>
<dbReference type="AlphaFoldDB" id="A0AB34IVF9"/>
<evidence type="ECO:0000256" key="11">
    <source>
        <dbReference type="ARBA" id="ARBA00023136"/>
    </source>
</evidence>
<dbReference type="SUPFAM" id="SSF81665">
    <property type="entry name" value="Calcium ATPase, transmembrane domain M"/>
    <property type="match status" value="1"/>
</dbReference>
<feature type="domain" description="P-type ATPase C-terminal" evidence="19">
    <location>
        <begin position="870"/>
        <end position="1121"/>
    </location>
</feature>
<dbReference type="SUPFAM" id="SSF56784">
    <property type="entry name" value="HAD-like"/>
    <property type="match status" value="1"/>
</dbReference>
<feature type="transmembrane region" description="Helical" evidence="16">
    <location>
        <begin position="1015"/>
        <end position="1039"/>
    </location>
</feature>
<dbReference type="InterPro" id="IPR032631">
    <property type="entry name" value="P-type_ATPase_N"/>
</dbReference>
<evidence type="ECO:0000256" key="2">
    <source>
        <dbReference type="ARBA" id="ARBA00004308"/>
    </source>
</evidence>
<feature type="binding site" evidence="14">
    <location>
        <position position="638"/>
    </location>
    <ligand>
        <name>ATP</name>
        <dbReference type="ChEBI" id="CHEBI:30616"/>
    </ligand>
</feature>
<evidence type="ECO:0000256" key="5">
    <source>
        <dbReference type="ARBA" id="ARBA00022723"/>
    </source>
</evidence>
<dbReference type="FunFam" id="3.40.50.1000:FF:000084">
    <property type="entry name" value="Phospholipid-transporting ATPase"/>
    <property type="match status" value="1"/>
</dbReference>
<keyword evidence="11 16" id="KW-0472">Membrane</keyword>
<evidence type="ECO:0000259" key="17">
    <source>
        <dbReference type="Pfam" id="PF00122"/>
    </source>
</evidence>
<feature type="transmembrane region" description="Helical" evidence="16">
    <location>
        <begin position="322"/>
        <end position="342"/>
    </location>
</feature>
<feature type="binding site" evidence="14">
    <location>
        <position position="720"/>
    </location>
    <ligand>
        <name>ATP</name>
        <dbReference type="ChEBI" id="CHEBI:30616"/>
    </ligand>
</feature>
<feature type="binding site" evidence="15">
    <location>
        <position position="841"/>
    </location>
    <ligand>
        <name>Mg(2+)</name>
        <dbReference type="ChEBI" id="CHEBI:18420"/>
    </ligand>
</feature>
<dbReference type="InterPro" id="IPR018303">
    <property type="entry name" value="ATPase_P-typ_P_site"/>
</dbReference>
<keyword evidence="6 14" id="KW-0547">Nucleotide-binding</keyword>
<evidence type="ECO:0000313" key="21">
    <source>
        <dbReference type="Proteomes" id="UP001515480"/>
    </source>
</evidence>
<dbReference type="SUPFAM" id="SSF81660">
    <property type="entry name" value="Metal cation-transporting ATPase, ATP-binding domain N"/>
    <property type="match status" value="1"/>
</dbReference>
<comment type="similarity">
    <text evidence="3 16">Belongs to the cation transport ATPase (P-type) (TC 3.A.3) family. Type IV subfamily.</text>
</comment>
<evidence type="ECO:0000256" key="15">
    <source>
        <dbReference type="PIRSR" id="PIRSR606539-3"/>
    </source>
</evidence>
<keyword evidence="4 16" id="KW-0812">Transmembrane</keyword>
<dbReference type="SFLD" id="SFLDS00003">
    <property type="entry name" value="Haloacid_Dehalogenase"/>
    <property type="match status" value="1"/>
</dbReference>
<dbReference type="Pfam" id="PF00122">
    <property type="entry name" value="E1-E2_ATPase"/>
    <property type="match status" value="1"/>
</dbReference>
<dbReference type="InterPro" id="IPR059000">
    <property type="entry name" value="ATPase_P-type_domA"/>
</dbReference>
<feature type="binding site" evidence="14">
    <location>
        <position position="572"/>
    </location>
    <ligand>
        <name>ATP</name>
        <dbReference type="ChEBI" id="CHEBI:30616"/>
    </ligand>
</feature>
<name>A0AB34IVF9_PRYPA</name>
<evidence type="ECO:0000256" key="4">
    <source>
        <dbReference type="ARBA" id="ARBA00022692"/>
    </source>
</evidence>
<feature type="binding site" evidence="14">
    <location>
        <position position="822"/>
    </location>
    <ligand>
        <name>ATP</name>
        <dbReference type="ChEBI" id="CHEBI:30616"/>
    </ligand>
</feature>
<evidence type="ECO:0000256" key="3">
    <source>
        <dbReference type="ARBA" id="ARBA00008109"/>
    </source>
</evidence>
<dbReference type="InterPro" id="IPR023298">
    <property type="entry name" value="ATPase_P-typ_TM_dom_sf"/>
</dbReference>
<comment type="cofactor">
    <cofactor evidence="15">
        <name>Mg(2+)</name>
        <dbReference type="ChEBI" id="CHEBI:18420"/>
    </cofactor>
</comment>
<feature type="binding site" evidence="14">
    <location>
        <position position="719"/>
    </location>
    <ligand>
        <name>ATP</name>
        <dbReference type="ChEBI" id="CHEBI:30616"/>
    </ligand>
</feature>
<dbReference type="InterPro" id="IPR006539">
    <property type="entry name" value="P-type_ATPase_IV"/>
</dbReference>
<dbReference type="Gene3D" id="3.40.50.1000">
    <property type="entry name" value="HAD superfamily/HAD-like"/>
    <property type="match status" value="1"/>
</dbReference>
<keyword evidence="5 15" id="KW-0479">Metal-binding</keyword>
<sequence>MRASDVSLDLSIAFIIRAASRSGFVSRKSLNSSYRARFNDSEASGATFLFDRREAMAAGGMREVRVNTRHPHFPSNAIRNTKYNPFNFVPKTLVDQFRRRINVYFLVIALLQLNDRLTPVHPATTIAPLVFVFLMAMLKELADDYQRRVQDRVYNERRYTLCRRGKLQQVRSADIRVGDVLLIKQEEEMPADMILLKSSDPEGTCFIQTTNLDGEADLKIRQALPATKGLLDTQIAAFMGVVQCSKPSSMVYSFAGNLILPWAPEVPISLGNEQLLLAATSLKHTDHIFGAVIYTGPDTKFGCNKREPPFKESKVDVFIDRIAIGVFICQLVLALAFGAVGYDWYLHEGRRLAYLGYEPGGFLPAEGIWPSISYGLVYPTRFFLLLSIMIPIPLRLTLELCRVMYSQWIKWDDLMVDDHTSARTVAHTTSLNEDLGQIEYVLADKTGTLTENLMTLKKCSIANHMYGHSPASPDIWKDPALHAKLVESRPMVVDFFRCLALNHSAQPTHSKGDGRLMYATASPEDDALVHAAADIGVQLVERSNQEMRLWLEHGNVAGRQHERWQLLHLLEFSSARRCMSVIVRELAPETRTKSGAAPGKLKIYIKGADDAVMPRFWPGQDLAPTKRHVDFFGDLGLRTLVLGVRELEEEYYAEWAAKVAAVRTALNDREEKLASLYEEIEREFMLLGVTAIEDALQDGVPEAIADLRRANIKVWMVTGDTHATAVQVARSCRLVSPPSSRAFMIDVIGKNEDEVGDSVNEHLQSLQEGKYKSSGFTELNVVIEGKAVEAALQETYGRREAFAKLALQANTVICCRASPAQKAALVRLLKEQGKMTLAIGDGGNDVQMIQDAHIGVGVAGKEGLQAWQAARASDYSTPRFRFLKRLLLVHGRYSYKRTSIISLYSFYRSFLACTMQIIHNAFSGYSGASVIPSLYFSLWTILTLPFTFSFALDKDVTDRSCETFPALYREGQKGDALNLKAVFKWTCWGVTQGTGIYFLCLFSFGAFYVHPLDGGALSLVATGMACYSCGILVLFIVAFIEHDRISAMNCVLLFGTVLLFILLFAITSNLSNATWIEIDLLQGSFERLFTDPTFVLGVVAISCGVTLPQIISKFMKFYFRPAPHQVVQLYERKQEIMAQKRLAHSALLSTFKYQRSNSGHLGQLATVVEDGNLQDLVEDSAYEASLSVGGGAAQPAPMISVSSSLGYPVDTPRKFGAFAE</sequence>
<dbReference type="SFLD" id="SFLDG00002">
    <property type="entry name" value="C1.7:_P-type_atpase_like"/>
    <property type="match status" value="1"/>
</dbReference>
<dbReference type="InterPro" id="IPR023214">
    <property type="entry name" value="HAD_sf"/>
</dbReference>
<feature type="binding site" evidence="14">
    <location>
        <position position="606"/>
    </location>
    <ligand>
        <name>ATP</name>
        <dbReference type="ChEBI" id="CHEBI:30616"/>
    </ligand>
</feature>
<dbReference type="Pfam" id="PF16209">
    <property type="entry name" value="PhoLip_ATPase_N"/>
    <property type="match status" value="1"/>
</dbReference>
<comment type="catalytic activity">
    <reaction evidence="12 16">
        <text>ATP + H2O + phospholipidSide 1 = ADP + phosphate + phospholipidSide 2.</text>
        <dbReference type="EC" id="7.6.2.1"/>
    </reaction>
</comment>
<dbReference type="Gene3D" id="3.40.1110.10">
    <property type="entry name" value="Calcium-transporting ATPase, cytoplasmic domain N"/>
    <property type="match status" value="1"/>
</dbReference>
<evidence type="ECO:0000259" key="18">
    <source>
        <dbReference type="Pfam" id="PF16209"/>
    </source>
</evidence>
<organism evidence="20 21">
    <name type="scientific">Prymnesium parvum</name>
    <name type="common">Toxic golden alga</name>
    <dbReference type="NCBI Taxonomy" id="97485"/>
    <lineage>
        <taxon>Eukaryota</taxon>
        <taxon>Haptista</taxon>
        <taxon>Haptophyta</taxon>
        <taxon>Prymnesiophyceae</taxon>
        <taxon>Prymnesiales</taxon>
        <taxon>Prymnesiaceae</taxon>
        <taxon>Prymnesium</taxon>
    </lineage>
</organism>
<evidence type="ECO:0000256" key="13">
    <source>
        <dbReference type="PIRSR" id="PIRSR606539-1"/>
    </source>
</evidence>
<feature type="transmembrane region" description="Helical" evidence="16">
    <location>
        <begin position="1051"/>
        <end position="1073"/>
    </location>
</feature>
<feature type="domain" description="P-type ATPase N-terminal" evidence="18">
    <location>
        <begin position="69"/>
        <end position="126"/>
    </location>
</feature>
<feature type="binding site" evidence="15">
    <location>
        <position position="444"/>
    </location>
    <ligand>
        <name>Mg(2+)</name>
        <dbReference type="ChEBI" id="CHEBI:18420"/>
    </ligand>
</feature>
<dbReference type="PANTHER" id="PTHR24092">
    <property type="entry name" value="PROBABLE PHOSPHOLIPID-TRANSPORTING ATPASE"/>
    <property type="match status" value="1"/>
</dbReference>
<comment type="caution">
    <text evidence="20">The sequence shown here is derived from an EMBL/GenBank/DDBJ whole genome shotgun (WGS) entry which is preliminary data.</text>
</comment>
<dbReference type="PANTHER" id="PTHR24092:SF19">
    <property type="entry name" value="PHOSPHOLIPID-TRANSPORTING ATPASE"/>
    <property type="match status" value="1"/>
</dbReference>
<feature type="binding site" evidence="14">
    <location>
        <position position="816"/>
    </location>
    <ligand>
        <name>ATP</name>
        <dbReference type="ChEBI" id="CHEBI:30616"/>
    </ligand>
</feature>
<comment type="subcellular location">
    <subcellularLocation>
        <location evidence="2">Endomembrane system</location>
    </subcellularLocation>
    <subcellularLocation>
        <location evidence="1 16">Membrane</location>
        <topology evidence="1 16">Multi-pass membrane protein</topology>
    </subcellularLocation>
</comment>
<keyword evidence="8 15" id="KW-0460">Magnesium</keyword>
<dbReference type="Pfam" id="PF16212">
    <property type="entry name" value="PhoLip_ATPase_C"/>
    <property type="match status" value="1"/>
</dbReference>
<evidence type="ECO:0000256" key="8">
    <source>
        <dbReference type="ARBA" id="ARBA00022842"/>
    </source>
</evidence>
<dbReference type="Gene3D" id="2.70.150.10">
    <property type="entry name" value="Calcium-transporting ATPase, cytoplasmic transduction domain A"/>
    <property type="match status" value="1"/>
</dbReference>
<dbReference type="GO" id="GO:0005886">
    <property type="term" value="C:plasma membrane"/>
    <property type="evidence" value="ECO:0007669"/>
    <property type="project" value="TreeGrafter"/>
</dbReference>
<feature type="binding site" evidence="14">
    <location>
        <position position="845"/>
    </location>
    <ligand>
        <name>ATP</name>
        <dbReference type="ChEBI" id="CHEBI:30616"/>
    </ligand>
</feature>
<dbReference type="EC" id="7.6.2.1" evidence="16"/>
<feature type="transmembrane region" description="Helical" evidence="16">
    <location>
        <begin position="1093"/>
        <end position="1111"/>
    </location>
</feature>
<dbReference type="NCBIfam" id="TIGR01494">
    <property type="entry name" value="ATPase_P-type"/>
    <property type="match status" value="1"/>
</dbReference>
<evidence type="ECO:0000256" key="14">
    <source>
        <dbReference type="PIRSR" id="PIRSR606539-2"/>
    </source>
</evidence>
<dbReference type="SUPFAM" id="SSF81653">
    <property type="entry name" value="Calcium ATPase, transduction domain A"/>
    <property type="match status" value="1"/>
</dbReference>
<evidence type="ECO:0000256" key="10">
    <source>
        <dbReference type="ARBA" id="ARBA00022989"/>
    </source>
</evidence>
<gene>
    <name evidence="20" type="ORF">AB1Y20_007952</name>
</gene>